<dbReference type="Proteomes" id="UP000310200">
    <property type="component" value="Unassembled WGS sequence"/>
</dbReference>
<proteinExistence type="predicted"/>
<organism evidence="1 2">
    <name type="scientific">Temnothorax longispinosus</name>
    <dbReference type="NCBI Taxonomy" id="300112"/>
    <lineage>
        <taxon>Eukaryota</taxon>
        <taxon>Metazoa</taxon>
        <taxon>Ecdysozoa</taxon>
        <taxon>Arthropoda</taxon>
        <taxon>Hexapoda</taxon>
        <taxon>Insecta</taxon>
        <taxon>Pterygota</taxon>
        <taxon>Neoptera</taxon>
        <taxon>Endopterygota</taxon>
        <taxon>Hymenoptera</taxon>
        <taxon>Apocrita</taxon>
        <taxon>Aculeata</taxon>
        <taxon>Formicoidea</taxon>
        <taxon>Formicidae</taxon>
        <taxon>Myrmicinae</taxon>
        <taxon>Temnothorax</taxon>
    </lineage>
</organism>
<evidence type="ECO:0000313" key="1">
    <source>
        <dbReference type="EMBL" id="TGZ46699.1"/>
    </source>
</evidence>
<protein>
    <submittedName>
        <fullName evidence="1">Uncharacterized protein</fullName>
    </submittedName>
</protein>
<name>A0A4S2KFV4_9HYME</name>
<reference evidence="1 2" key="1">
    <citation type="journal article" date="2019" name="Philos. Trans. R. Soc. Lond., B, Biol. Sci.">
        <title>Ant behaviour and brain gene expression of defending hosts depend on the ecological success of the intruding social parasite.</title>
        <authorList>
            <person name="Kaur R."/>
            <person name="Stoldt M."/>
            <person name="Jongepier E."/>
            <person name="Feldmeyer B."/>
            <person name="Menzel F."/>
            <person name="Bornberg-Bauer E."/>
            <person name="Foitzik S."/>
        </authorList>
    </citation>
    <scope>NUCLEOTIDE SEQUENCE [LARGE SCALE GENOMIC DNA]</scope>
    <source>
        <tissue evidence="1">Whole body</tissue>
    </source>
</reference>
<gene>
    <name evidence="1" type="ORF">DBV15_09141</name>
</gene>
<dbReference type="AlphaFoldDB" id="A0A4S2KFV4"/>
<dbReference type="EMBL" id="QBLH01002826">
    <property type="protein sequence ID" value="TGZ46699.1"/>
    <property type="molecule type" value="Genomic_DNA"/>
</dbReference>
<accession>A0A4S2KFV4</accession>
<evidence type="ECO:0000313" key="2">
    <source>
        <dbReference type="Proteomes" id="UP000310200"/>
    </source>
</evidence>
<sequence>MKFKNPQIEEGCMPHSLERRRESRAVCELPLLAIVDGASMQIAPIIFYGRYGKSRRSHCGRFSFSLTNKFNRRPTMAVQRKGKGPRVQREKRVEVERVTGKRDVRTLLTSGIP</sequence>
<keyword evidence="2" id="KW-1185">Reference proteome</keyword>
<comment type="caution">
    <text evidence="1">The sequence shown here is derived from an EMBL/GenBank/DDBJ whole genome shotgun (WGS) entry which is preliminary data.</text>
</comment>